<dbReference type="PANTHER" id="PTHR24286">
    <property type="entry name" value="CYTOCHROME P450 26"/>
    <property type="match status" value="1"/>
</dbReference>
<organism evidence="10">
    <name type="scientific">uncultured Leptolyngbya sp</name>
    <dbReference type="NCBI Taxonomy" id="332963"/>
    <lineage>
        <taxon>Bacteria</taxon>
        <taxon>Bacillati</taxon>
        <taxon>Cyanobacteriota</taxon>
        <taxon>Cyanophyceae</taxon>
        <taxon>Leptolyngbyales</taxon>
        <taxon>Leptolyngbyaceae</taxon>
        <taxon>Leptolyngbya group</taxon>
        <taxon>Leptolyngbya</taxon>
        <taxon>environmental samples</taxon>
    </lineage>
</organism>
<protein>
    <recommendedName>
        <fullName evidence="11">Cytochrome P450</fullName>
    </recommendedName>
</protein>
<evidence type="ECO:0000256" key="1">
    <source>
        <dbReference type="ARBA" id="ARBA00001971"/>
    </source>
</evidence>
<dbReference type="GO" id="GO:0016125">
    <property type="term" value="P:sterol metabolic process"/>
    <property type="evidence" value="ECO:0007669"/>
    <property type="project" value="TreeGrafter"/>
</dbReference>
<keyword evidence="7 9" id="KW-0503">Monooxygenase</keyword>
<dbReference type="PROSITE" id="PS00086">
    <property type="entry name" value="CYTOCHROME_P450"/>
    <property type="match status" value="1"/>
</dbReference>
<dbReference type="PANTHER" id="PTHR24286:SF24">
    <property type="entry name" value="LANOSTEROL 14-ALPHA DEMETHYLASE"/>
    <property type="match status" value="1"/>
</dbReference>
<evidence type="ECO:0000256" key="4">
    <source>
        <dbReference type="ARBA" id="ARBA00022723"/>
    </source>
</evidence>
<dbReference type="PRINTS" id="PR00463">
    <property type="entry name" value="EP450I"/>
</dbReference>
<dbReference type="GO" id="GO:0020037">
    <property type="term" value="F:heme binding"/>
    <property type="evidence" value="ECO:0007669"/>
    <property type="project" value="InterPro"/>
</dbReference>
<evidence type="ECO:0000256" key="8">
    <source>
        <dbReference type="PIRSR" id="PIRSR602401-1"/>
    </source>
</evidence>
<accession>A0A6J4PTP1</accession>
<dbReference type="InterPro" id="IPR002401">
    <property type="entry name" value="Cyt_P450_E_grp-I"/>
</dbReference>
<feature type="binding site" description="axial binding residue" evidence="8">
    <location>
        <position position="393"/>
    </location>
    <ligand>
        <name>heme</name>
        <dbReference type="ChEBI" id="CHEBI:30413"/>
    </ligand>
    <ligandPart>
        <name>Fe</name>
        <dbReference type="ChEBI" id="CHEBI:18248"/>
    </ligandPart>
</feature>
<name>A0A6J4PTP1_9CYAN</name>
<dbReference type="SUPFAM" id="SSF48264">
    <property type="entry name" value="Cytochrome P450"/>
    <property type="match status" value="1"/>
</dbReference>
<keyword evidence="4 8" id="KW-0479">Metal-binding</keyword>
<comment type="similarity">
    <text evidence="2 9">Belongs to the cytochrome P450 family.</text>
</comment>
<keyword evidence="6 8" id="KW-0408">Iron</keyword>
<keyword evidence="3 8" id="KW-0349">Heme</keyword>
<dbReference type="GO" id="GO:0005506">
    <property type="term" value="F:iron ion binding"/>
    <property type="evidence" value="ECO:0007669"/>
    <property type="project" value="InterPro"/>
</dbReference>
<dbReference type="EMBL" id="CADCTY010002470">
    <property type="protein sequence ID" value="CAA9425054.1"/>
    <property type="molecule type" value="Genomic_DNA"/>
</dbReference>
<evidence type="ECO:0000256" key="3">
    <source>
        <dbReference type="ARBA" id="ARBA00022617"/>
    </source>
</evidence>
<evidence type="ECO:0008006" key="11">
    <source>
        <dbReference type="Google" id="ProtNLM"/>
    </source>
</evidence>
<dbReference type="InterPro" id="IPR001128">
    <property type="entry name" value="Cyt_P450"/>
</dbReference>
<evidence type="ECO:0000256" key="6">
    <source>
        <dbReference type="ARBA" id="ARBA00023004"/>
    </source>
</evidence>
<proteinExistence type="inferred from homology"/>
<sequence length="450" mass="50797">MQVKTAQKMPGDLGLPWLGRVRQVVATEGFGLLEDYHHYGPVFKSNFLGHRAAVLIGPEANRKVLQEGGERLSSYHGWGPFTEHIFGQPMMLQDGEQHRRTRRLMAPAFHGTAIASYVQTMQQILDEGFSAWPGQQNIPIHQECRKLALVIGIRLLLGVQAEGQVQQIEYWYSHLLAGATAVLRLGGPYTTYGRALRARCQLQELLDQIVAERQRQGKLAESHDALGLFLSAVDGQGESLPRAQIIDELLHLVNGAHFTTATALTWALVELAARPEWRQRLRYELKEVIGEGPIQVTHLRQLTQMSWFLKEIERFYSPAGAVIFRGVREEFNFADYRIPAGWLVVVSPFVTHRMSELFAEPGCFNPDRFAPPREEDRKDSFTLVGFGAGPHVCIGREFALMELKIAISILLTRFEWSITPDDSAVTPLFFPARARDRLRASFFSLSKQVN</sequence>
<evidence type="ECO:0000256" key="7">
    <source>
        <dbReference type="ARBA" id="ARBA00023033"/>
    </source>
</evidence>
<reference evidence="10" key="1">
    <citation type="submission" date="2020-02" db="EMBL/GenBank/DDBJ databases">
        <authorList>
            <person name="Meier V. D."/>
        </authorList>
    </citation>
    <scope>NUCLEOTIDE SEQUENCE</scope>
    <source>
        <strain evidence="10">AVDCRST_MAG94</strain>
    </source>
</reference>
<evidence type="ECO:0000256" key="2">
    <source>
        <dbReference type="ARBA" id="ARBA00010617"/>
    </source>
</evidence>
<dbReference type="Pfam" id="PF00067">
    <property type="entry name" value="p450"/>
    <property type="match status" value="1"/>
</dbReference>
<dbReference type="InterPro" id="IPR017972">
    <property type="entry name" value="Cyt_P450_CS"/>
</dbReference>
<evidence type="ECO:0000256" key="5">
    <source>
        <dbReference type="ARBA" id="ARBA00023002"/>
    </source>
</evidence>
<keyword evidence="5 9" id="KW-0560">Oxidoreductase</keyword>
<gene>
    <name evidence="10" type="ORF">AVDCRST_MAG94-7228</name>
</gene>
<dbReference type="AlphaFoldDB" id="A0A6J4PTP1"/>
<evidence type="ECO:0000256" key="9">
    <source>
        <dbReference type="RuleBase" id="RU000461"/>
    </source>
</evidence>
<dbReference type="GO" id="GO:0016705">
    <property type="term" value="F:oxidoreductase activity, acting on paired donors, with incorporation or reduction of molecular oxygen"/>
    <property type="evidence" value="ECO:0007669"/>
    <property type="project" value="InterPro"/>
</dbReference>
<dbReference type="Gene3D" id="1.10.630.10">
    <property type="entry name" value="Cytochrome P450"/>
    <property type="match status" value="1"/>
</dbReference>
<dbReference type="InterPro" id="IPR036396">
    <property type="entry name" value="Cyt_P450_sf"/>
</dbReference>
<comment type="cofactor">
    <cofactor evidence="1 8">
        <name>heme</name>
        <dbReference type="ChEBI" id="CHEBI:30413"/>
    </cofactor>
</comment>
<dbReference type="GO" id="GO:0004497">
    <property type="term" value="F:monooxygenase activity"/>
    <property type="evidence" value="ECO:0007669"/>
    <property type="project" value="UniProtKB-KW"/>
</dbReference>
<evidence type="ECO:0000313" key="10">
    <source>
        <dbReference type="EMBL" id="CAA9425054.1"/>
    </source>
</evidence>
<dbReference type="PRINTS" id="PR00385">
    <property type="entry name" value="P450"/>
</dbReference>